<dbReference type="InterPro" id="IPR019791">
    <property type="entry name" value="Haem_peroxidase_animal"/>
</dbReference>
<dbReference type="InterPro" id="IPR010255">
    <property type="entry name" value="Haem_peroxidase_sf"/>
</dbReference>
<dbReference type="Gene3D" id="1.10.640.10">
    <property type="entry name" value="Haem peroxidase domain superfamily, animal type"/>
    <property type="match status" value="1"/>
</dbReference>
<dbReference type="PANTHER" id="PTHR11475">
    <property type="entry name" value="OXIDASE/PEROXIDASE"/>
    <property type="match status" value="1"/>
</dbReference>
<keyword evidence="7" id="KW-1185">Reference proteome</keyword>
<dbReference type="PRINTS" id="PR00457">
    <property type="entry name" value="ANPEROXIDASE"/>
</dbReference>
<dbReference type="OrthoDB" id="823504at2759"/>
<dbReference type="PROSITE" id="PS50292">
    <property type="entry name" value="PEROXIDASE_3"/>
    <property type="match status" value="1"/>
</dbReference>
<keyword evidence="4" id="KW-0349">Heme</keyword>
<evidence type="ECO:0000256" key="4">
    <source>
        <dbReference type="PIRSR" id="PIRSR619791-2"/>
    </source>
</evidence>
<reference evidence="8" key="2">
    <citation type="submission" date="2025-08" db="UniProtKB">
        <authorList>
            <consortium name="RefSeq"/>
        </authorList>
    </citation>
    <scope>IDENTIFICATION</scope>
    <source>
        <tissue evidence="8">Whole sample</tissue>
    </source>
</reference>
<accession>A0A8B8ATF7</accession>
<dbReference type="GeneID" id="111104064"/>
<dbReference type="GO" id="GO:0004601">
    <property type="term" value="F:peroxidase activity"/>
    <property type="evidence" value="ECO:0007669"/>
    <property type="project" value="InterPro"/>
</dbReference>
<feature type="binding site" description="axial binding residue" evidence="4">
    <location>
        <position position="462"/>
    </location>
    <ligand>
        <name>heme b</name>
        <dbReference type="ChEBI" id="CHEBI:60344"/>
    </ligand>
    <ligandPart>
        <name>Fe</name>
        <dbReference type="ChEBI" id="CHEBI:18248"/>
    </ligandPart>
</feature>
<evidence type="ECO:0000256" key="6">
    <source>
        <dbReference type="SAM" id="SignalP"/>
    </source>
</evidence>
<evidence type="ECO:0000313" key="8">
    <source>
        <dbReference type="RefSeq" id="XP_022293504.1"/>
    </source>
</evidence>
<protein>
    <submittedName>
        <fullName evidence="8">Peroxidase-like protein</fullName>
    </submittedName>
</protein>
<proteinExistence type="predicted"/>
<feature type="chain" id="PRO_5034289473" evidence="6">
    <location>
        <begin position="20"/>
        <end position="844"/>
    </location>
</feature>
<keyword evidence="3 6" id="KW-0732">Signal</keyword>
<keyword evidence="2" id="KW-0964">Secreted</keyword>
<dbReference type="CDD" id="cd09823">
    <property type="entry name" value="peroxinectin_like"/>
    <property type="match status" value="1"/>
</dbReference>
<dbReference type="KEGG" id="cvn:111104064"/>
<dbReference type="GO" id="GO:0005576">
    <property type="term" value="C:extracellular region"/>
    <property type="evidence" value="ECO:0007669"/>
    <property type="project" value="UniProtKB-SubCell"/>
</dbReference>
<sequence length="844" mass="93380">MTWTVLVCLLVPSLLETQGQSLERVVRDAVGSSFDGMRTKSLIPAEVTGTSGDWSLNRGSMAISAHNRFSRNNAPEVNQMLDDRSRMASEAAKTIASSQTVTSQIGTADAFQKVSSDPQITQSFQDAMTPLCYEIPVCDSQDPYRTADGSCNNLFNPLLGKSFTPQSRVIPNAYRNFIDLPRTLSSNNRDPLPSARVVSNAVFAGATPTSPIHSIFLTHFGQFIDHDVISTPSMTEGNPPASITDCCAPNVNKYACFPIRIPSSDPEFRGKSCMNMVRHAASVPLDCGNGVREQQNQRSSFIDGTALYGFNQERETLLRELSGGRLKESDRIDGLLPRSTCPAGISTPFHCFVAGDHRQSETPTLTVLHITWLRRHNLIADALRQATGIAHDETLFQEAKRIVVAELQHVTYTEFLPAVLDDNLMTVFNLRSRSSGYSNVYNPRVDPRTFNSFGAAVFRMGHTLVRNIVGHDDGRGRVQTFLLKDNFENPNLMFSPPNGFEYMARWMAKNAKSKGDDAIVDGLRNKLFEGPPSPFPDETSSFDLGALNIQRGREHGLPPYNVYRQFCGRQPASHFSTTAGGMVDHSRENAAKLASVYRTTDDIDLFAGGMSETPLRGGILGPTFSCLLAYQFSLYKHGDRFWYEKSDHENPLAAFTPNQLAEIKRTTQSKILCSVIKNDMGSLSYQPRLLELAGQGNRPIPCSEILGGNSLGIDIRPFADQLSSLRGSRRGGSRLALAASSFRAAPGTSSSPRRRTSRPPDNVGFKIPSPKDVLGKVLDVFGRRRQGNSRRTSPSRRRSNNRPNRRTTINRTNRRGSNTPDNTSQRSNSRDQQQSRRQNLWSRG</sequence>
<evidence type="ECO:0000256" key="3">
    <source>
        <dbReference type="ARBA" id="ARBA00022729"/>
    </source>
</evidence>
<gene>
    <name evidence="8" type="primary">LOC111104064</name>
</gene>
<feature type="compositionally biased region" description="Low complexity" evidence="5">
    <location>
        <begin position="741"/>
        <end position="751"/>
    </location>
</feature>
<dbReference type="SUPFAM" id="SSF48113">
    <property type="entry name" value="Heme-dependent peroxidases"/>
    <property type="match status" value="1"/>
</dbReference>
<evidence type="ECO:0000256" key="1">
    <source>
        <dbReference type="ARBA" id="ARBA00004613"/>
    </source>
</evidence>
<dbReference type="GO" id="GO:0046872">
    <property type="term" value="F:metal ion binding"/>
    <property type="evidence" value="ECO:0007669"/>
    <property type="project" value="UniProtKB-KW"/>
</dbReference>
<organism evidence="7 8">
    <name type="scientific">Crassostrea virginica</name>
    <name type="common">Eastern oyster</name>
    <dbReference type="NCBI Taxonomy" id="6565"/>
    <lineage>
        <taxon>Eukaryota</taxon>
        <taxon>Metazoa</taxon>
        <taxon>Spiralia</taxon>
        <taxon>Lophotrochozoa</taxon>
        <taxon>Mollusca</taxon>
        <taxon>Bivalvia</taxon>
        <taxon>Autobranchia</taxon>
        <taxon>Pteriomorphia</taxon>
        <taxon>Ostreida</taxon>
        <taxon>Ostreoidea</taxon>
        <taxon>Ostreidae</taxon>
        <taxon>Crassostrea</taxon>
    </lineage>
</organism>
<keyword evidence="4" id="KW-0408">Iron</keyword>
<dbReference type="Proteomes" id="UP000694844">
    <property type="component" value="Chromosome 1"/>
</dbReference>
<evidence type="ECO:0000256" key="5">
    <source>
        <dbReference type="SAM" id="MobiDB-lite"/>
    </source>
</evidence>
<reference evidence="7" key="1">
    <citation type="submission" date="2024-06" db="UniProtKB">
        <authorList>
            <consortium name="RefSeq"/>
        </authorList>
    </citation>
    <scope>NUCLEOTIDE SEQUENCE [LARGE SCALE GENOMIC DNA]</scope>
</reference>
<evidence type="ECO:0000313" key="7">
    <source>
        <dbReference type="Proteomes" id="UP000694844"/>
    </source>
</evidence>
<name>A0A8B8ATF7_CRAVI</name>
<dbReference type="GO" id="GO:0020037">
    <property type="term" value="F:heme binding"/>
    <property type="evidence" value="ECO:0007669"/>
    <property type="project" value="InterPro"/>
</dbReference>
<feature type="region of interest" description="Disordered" evidence="5">
    <location>
        <begin position="741"/>
        <end position="844"/>
    </location>
</feature>
<comment type="subcellular location">
    <subcellularLocation>
        <location evidence="1">Secreted</location>
    </subcellularLocation>
</comment>
<dbReference type="AlphaFoldDB" id="A0A8B8ATF7"/>
<feature type="compositionally biased region" description="Basic residues" evidence="5">
    <location>
        <begin position="783"/>
        <end position="805"/>
    </location>
</feature>
<dbReference type="FunFam" id="1.10.640.10:FF:000003">
    <property type="entry name" value="chorion peroxidase"/>
    <property type="match status" value="1"/>
</dbReference>
<evidence type="ECO:0000256" key="2">
    <source>
        <dbReference type="ARBA" id="ARBA00022525"/>
    </source>
</evidence>
<keyword evidence="4" id="KW-0479">Metal-binding</keyword>
<dbReference type="InterPro" id="IPR037120">
    <property type="entry name" value="Haem_peroxidase_sf_animal"/>
</dbReference>
<feature type="signal peptide" evidence="6">
    <location>
        <begin position="1"/>
        <end position="19"/>
    </location>
</feature>
<dbReference type="PANTHER" id="PTHR11475:SF134">
    <property type="entry name" value="LD42267P"/>
    <property type="match status" value="1"/>
</dbReference>
<dbReference type="RefSeq" id="XP_022293504.1">
    <property type="nucleotide sequence ID" value="XM_022437796.1"/>
</dbReference>
<dbReference type="GO" id="GO:0006979">
    <property type="term" value="P:response to oxidative stress"/>
    <property type="evidence" value="ECO:0007669"/>
    <property type="project" value="InterPro"/>
</dbReference>
<feature type="compositionally biased region" description="Low complexity" evidence="5">
    <location>
        <begin position="806"/>
        <end position="844"/>
    </location>
</feature>
<dbReference type="Pfam" id="PF03098">
    <property type="entry name" value="An_peroxidase"/>
    <property type="match status" value="1"/>
</dbReference>